<evidence type="ECO:0000259" key="2">
    <source>
        <dbReference type="Pfam" id="PF14688"/>
    </source>
</evidence>
<evidence type="ECO:0000313" key="3">
    <source>
        <dbReference type="EMBL" id="VDN52586.1"/>
    </source>
</evidence>
<dbReference type="AlphaFoldDB" id="A0A0N4ULH0"/>
<sequence length="1037" mass="114518">MMQKIDNSLAIGQSTCFRSLPSFRKSPFLNVDEEEKIVQTARNICKGIINNRKELTKLQQDVIDLEARFVYLSAYKRDCDKSLFGQKLNGDKLLASQHPNYIESSFGKIAQVLTARNKSVSPSKEEKKSSNLHSDILSKLEARLFEATLSSFASHKPIYSIHGATMITPHKEISTAYSDITSQETNFAADSTVLPPALSAKETSKTITIKETQQKIKNEGVKSADSLIKQETPENIDITQVSVPISQISATAEMMKSSKSASQNIQISAQFDECSTKSSFSPCPNKLVDTIIISKDMSNSKKAISISNSDVTVSSLPSNILAHQAEESNENTTSTSVQTVSKDVISPVPNASLFGVTKNIEISATMPTKPLASNAPVTFSFSLPSEKTATVVSTYSTNTSLSADATTNDKGVKKNSTDASKNVFGVGLNLNSSSFASSGQSNSVFDAAKLTIFDGGQSTGSIYGENQSPGSTFRQSSFFGGTALTNTSSLFSSTIANSQSASNVFGGNSSFANNPVFGGGASFGGKASFITAAPVTSMFNQSKNQSSGFAAFARSGISGFGSLAANQQSNQSSVFSGNTGFSSLSKQGNNSSIFGGGLQNTNMRYLTSKQASVALRPFYFAVHPDRFHNPLIKNSNEKALQEFNGYLNDICSPKYLSPKPIKIMFYITDKNNNRNQKYRKISLELTGNDIRSIIISTLQICDLSTDYIPPQNCFDGFEFRKNSFIKINLKSSLLKCRRKAIDTRSFHKRFVCALKDEMDILKRKYDINEISWCMEWSITHLRRNLVAFSRLMDNLPLNEAFIVKEILRGSILRFGRGSYICCDGGLQLGVNDVLEDWRKLCLSANSFCQQLNELKSIQKYITEFLGHANIMISNKIPLIETLHHLRFLNRQMLLYGENRKIATKSFKMVVIEIMSIYDELSISKNGHLLVPCNVNIDHLIKFLVENSCESQKRQNSFRYVVDEVNILCKQCIVELNIEDIDWNNDLNIYDIKKCLEKLKNVDDEVRALLNGLSILLSNNQSIYVMNDGKLSIPVDYI</sequence>
<dbReference type="PANTHER" id="PTHR31596:SF1">
    <property type="entry name" value="T-CELL ACTIVATION INHIBITOR, MITOCHONDRIAL"/>
    <property type="match status" value="1"/>
</dbReference>
<dbReference type="PANTHER" id="PTHR31596">
    <property type="entry name" value="T-CELL ACTIVATION INHIBITOR, MITOCHONDRIAL"/>
    <property type="match status" value="1"/>
</dbReference>
<dbReference type="WBParaSite" id="DME_0000864401-mRNA-1">
    <property type="protein sequence ID" value="DME_0000864401-mRNA-1"/>
    <property type="gene ID" value="DME_0000864401"/>
</dbReference>
<gene>
    <name evidence="3" type="ORF">DME_LOCUS2559</name>
</gene>
<keyword evidence="5" id="KW-1185">Reference proteome</keyword>
<dbReference type="STRING" id="318479.A0A0N4ULH0"/>
<dbReference type="Proteomes" id="UP000274756">
    <property type="component" value="Unassembled WGS sequence"/>
</dbReference>
<dbReference type="EMBL" id="UYYG01000067">
    <property type="protein sequence ID" value="VDN52586.1"/>
    <property type="molecule type" value="Genomic_DNA"/>
</dbReference>
<dbReference type="InterPro" id="IPR028031">
    <property type="entry name" value="DUF4460"/>
</dbReference>
<evidence type="ECO:0000313" key="6">
    <source>
        <dbReference type="WBParaSite" id="DME_0000864401-mRNA-1"/>
    </source>
</evidence>
<proteinExistence type="predicted"/>
<dbReference type="GO" id="GO:0005739">
    <property type="term" value="C:mitochondrion"/>
    <property type="evidence" value="ECO:0007669"/>
    <property type="project" value="TreeGrafter"/>
</dbReference>
<accession>A0A0N4ULH0</accession>
<dbReference type="Proteomes" id="UP000038040">
    <property type="component" value="Unplaced"/>
</dbReference>
<name>A0A0N4ULH0_DRAME</name>
<evidence type="ECO:0000259" key="1">
    <source>
        <dbReference type="Pfam" id="PF14687"/>
    </source>
</evidence>
<evidence type="ECO:0000313" key="4">
    <source>
        <dbReference type="Proteomes" id="UP000038040"/>
    </source>
</evidence>
<dbReference type="OrthoDB" id="4238at2759"/>
<protein>
    <submittedName>
        <fullName evidence="6">Nup54 domain-containing protein</fullName>
    </submittedName>
</protein>
<dbReference type="Pfam" id="PF14688">
    <property type="entry name" value="DUF4461"/>
    <property type="match status" value="1"/>
</dbReference>
<evidence type="ECO:0000313" key="5">
    <source>
        <dbReference type="Proteomes" id="UP000274756"/>
    </source>
</evidence>
<feature type="domain" description="DUF4460" evidence="1">
    <location>
        <begin position="603"/>
        <end position="703"/>
    </location>
</feature>
<organism evidence="4 6">
    <name type="scientific">Dracunculus medinensis</name>
    <name type="common">Guinea worm</name>
    <dbReference type="NCBI Taxonomy" id="318479"/>
    <lineage>
        <taxon>Eukaryota</taxon>
        <taxon>Metazoa</taxon>
        <taxon>Ecdysozoa</taxon>
        <taxon>Nematoda</taxon>
        <taxon>Chromadorea</taxon>
        <taxon>Rhabditida</taxon>
        <taxon>Spirurina</taxon>
        <taxon>Dracunculoidea</taxon>
        <taxon>Dracunculidae</taxon>
        <taxon>Dracunculus</taxon>
    </lineage>
</organism>
<dbReference type="Pfam" id="PF14687">
    <property type="entry name" value="DUF4460"/>
    <property type="match status" value="1"/>
</dbReference>
<dbReference type="InterPro" id="IPR027986">
    <property type="entry name" value="TCAIM"/>
</dbReference>
<reference evidence="6" key="1">
    <citation type="submission" date="2017-02" db="UniProtKB">
        <authorList>
            <consortium name="WormBaseParasite"/>
        </authorList>
    </citation>
    <scope>IDENTIFICATION</scope>
</reference>
<feature type="domain" description="DUF4461" evidence="2">
    <location>
        <begin position="751"/>
        <end position="1036"/>
    </location>
</feature>
<dbReference type="InterPro" id="IPR027989">
    <property type="entry name" value="DUF4461"/>
</dbReference>
<reference evidence="3 5" key="2">
    <citation type="submission" date="2018-11" db="EMBL/GenBank/DDBJ databases">
        <authorList>
            <consortium name="Pathogen Informatics"/>
        </authorList>
    </citation>
    <scope>NUCLEOTIDE SEQUENCE [LARGE SCALE GENOMIC DNA]</scope>
</reference>